<name>D2VG44_NAEGR</name>
<dbReference type="InterPro" id="IPR036691">
    <property type="entry name" value="Endo/exonu/phosph_ase_sf"/>
</dbReference>
<dbReference type="OrthoDB" id="9975959at2759"/>
<dbReference type="RefSeq" id="XP_002676949.1">
    <property type="nucleotide sequence ID" value="XM_002676903.1"/>
</dbReference>
<dbReference type="KEGG" id="ngr:NAEGRDRAFT_67847"/>
<dbReference type="GeneID" id="8856750"/>
<dbReference type="VEuPathDB" id="AmoebaDB:NAEGRDRAFT_67847"/>
<organism evidence="2">
    <name type="scientific">Naegleria gruberi</name>
    <name type="common">Amoeba</name>
    <dbReference type="NCBI Taxonomy" id="5762"/>
    <lineage>
        <taxon>Eukaryota</taxon>
        <taxon>Discoba</taxon>
        <taxon>Heterolobosea</taxon>
        <taxon>Tetramitia</taxon>
        <taxon>Eutetramitia</taxon>
        <taxon>Vahlkampfiidae</taxon>
        <taxon>Naegleria</taxon>
    </lineage>
</organism>
<evidence type="ECO:0000313" key="2">
    <source>
        <dbReference type="Proteomes" id="UP000006671"/>
    </source>
</evidence>
<dbReference type="SUPFAM" id="SSF56219">
    <property type="entry name" value="DNase I-like"/>
    <property type="match status" value="1"/>
</dbReference>
<dbReference type="EMBL" id="GG738869">
    <property type="protein sequence ID" value="EFC44205.1"/>
    <property type="molecule type" value="Genomic_DNA"/>
</dbReference>
<dbReference type="Gene3D" id="3.60.10.10">
    <property type="entry name" value="Endonuclease/exonuclease/phosphatase"/>
    <property type="match status" value="1"/>
</dbReference>
<gene>
    <name evidence="1" type="ORF">NAEGRDRAFT_67847</name>
</gene>
<dbReference type="AlphaFoldDB" id="D2VG44"/>
<keyword evidence="2" id="KW-1185">Reference proteome</keyword>
<proteinExistence type="predicted"/>
<protein>
    <submittedName>
        <fullName evidence="1">Predicted protein</fullName>
    </submittedName>
</protein>
<sequence>MHLQNGTNTICSSSSEEDLGKIASGVEWKECKWWENKEENIEHLANYCSSSDQLKVLQFNILNDDLVNETLTEKIATHKRFDYIAHKLLPNSNADVICLNEVGNGFLKKLLDECSDGWMKDGKYFYISHLDQERFFDIPSNKVIPEEQQKVSKKNAKKAVDDATQMTVEKASFVNLVISRIPFTQSHNYYYQNDLVYSRRPANVITLANQMVMVNLHLKAYKECHPIRKKQLKCIYSLFRIPRVDFKMHEENKESSQSSTILEDESRFTYHFGIEELNPKSLLFTEKKEFSEIYENVKYVLMCGDYNLNHDFEEHMISDYDLEDVYAKLYPEKIGSKTLEEDADMTE</sequence>
<evidence type="ECO:0000313" key="1">
    <source>
        <dbReference type="EMBL" id="EFC44205.1"/>
    </source>
</evidence>
<accession>D2VG44</accession>
<reference evidence="1 2" key="1">
    <citation type="journal article" date="2010" name="Cell">
        <title>The genome of Naegleria gruberi illuminates early eukaryotic versatility.</title>
        <authorList>
            <person name="Fritz-Laylin L.K."/>
            <person name="Prochnik S.E."/>
            <person name="Ginger M.L."/>
            <person name="Dacks J.B."/>
            <person name="Carpenter M.L."/>
            <person name="Field M.C."/>
            <person name="Kuo A."/>
            <person name="Paredez A."/>
            <person name="Chapman J."/>
            <person name="Pham J."/>
            <person name="Shu S."/>
            <person name="Neupane R."/>
            <person name="Cipriano M."/>
            <person name="Mancuso J."/>
            <person name="Tu H."/>
            <person name="Salamov A."/>
            <person name="Lindquist E."/>
            <person name="Shapiro H."/>
            <person name="Lucas S."/>
            <person name="Grigoriev I.V."/>
            <person name="Cande W.Z."/>
            <person name="Fulton C."/>
            <person name="Rokhsar D.S."/>
            <person name="Dawson S.C."/>
        </authorList>
    </citation>
    <scope>NUCLEOTIDE SEQUENCE [LARGE SCALE GENOMIC DNA]</scope>
    <source>
        <strain evidence="1 2">NEG-M</strain>
    </source>
</reference>
<dbReference type="InParanoid" id="D2VG44"/>
<dbReference type="Proteomes" id="UP000006671">
    <property type="component" value="Unassembled WGS sequence"/>
</dbReference>